<protein>
    <recommendedName>
        <fullName evidence="4">Pseudouridine synthase</fullName>
        <ecNumber evidence="4">5.4.99.-</ecNumber>
    </recommendedName>
</protein>
<dbReference type="GO" id="GO:0140098">
    <property type="term" value="F:catalytic activity, acting on RNA"/>
    <property type="evidence" value="ECO:0007669"/>
    <property type="project" value="UniProtKB-ARBA"/>
</dbReference>
<comment type="caution">
    <text evidence="6">The sequence shown here is derived from an EMBL/GenBank/DDBJ whole genome shotgun (WGS) entry which is preliminary data.</text>
</comment>
<dbReference type="GO" id="GO:0003723">
    <property type="term" value="F:RNA binding"/>
    <property type="evidence" value="ECO:0007669"/>
    <property type="project" value="InterPro"/>
</dbReference>
<evidence type="ECO:0000256" key="1">
    <source>
        <dbReference type="ARBA" id="ARBA00000073"/>
    </source>
</evidence>
<proteinExistence type="inferred from homology"/>
<dbReference type="Pfam" id="PF00849">
    <property type="entry name" value="PseudoU_synth_2"/>
    <property type="match status" value="1"/>
</dbReference>
<dbReference type="PANTHER" id="PTHR21600:SF71">
    <property type="entry name" value="PSEUDOURIDINE SYNTHASE"/>
    <property type="match status" value="1"/>
</dbReference>
<name>A0A926N9Z3_9BACL</name>
<comment type="catalytic activity">
    <reaction evidence="1 4">
        <text>a uridine in RNA = a pseudouridine in RNA</text>
        <dbReference type="Rhea" id="RHEA:48348"/>
        <dbReference type="Rhea" id="RHEA-COMP:12068"/>
        <dbReference type="Rhea" id="RHEA-COMP:12069"/>
        <dbReference type="ChEBI" id="CHEBI:65314"/>
        <dbReference type="ChEBI" id="CHEBI:65315"/>
    </reaction>
</comment>
<sequence length="298" mass="34070">MKKSSKWLTYQIPENWDKHTLEEVLKGPLLISNRMCNRLTRMKGIRLNRKVPFLKKQVRTGDVLEVAIRPVEKSELIPQPVPFTIIYEDLDLMVIDKPAGIQVHPVKESDQKTLTHGILYHWQQAGVTGVVRPVHRLDRHTSGLILIAKNAYMHQLLDRQLREKQIRRIYQALVGGLISPSEGVLNDPIGRDPFHPTKRRVTPSGQPAMTHYRTIAQAPTHTLVEIELATGRTHQIRVHFAHMGAPLLGDRLYQGDTHTMKRQALHATELLFTHPLTHAHLHFRSQLPTDMEKQIASG</sequence>
<dbReference type="NCBIfam" id="TIGR00005">
    <property type="entry name" value="rluA_subfam"/>
    <property type="match status" value="1"/>
</dbReference>
<evidence type="ECO:0000256" key="3">
    <source>
        <dbReference type="PIRSR" id="PIRSR606225-1"/>
    </source>
</evidence>
<evidence type="ECO:0000256" key="4">
    <source>
        <dbReference type="RuleBase" id="RU362028"/>
    </source>
</evidence>
<accession>A0A926N9Z3</accession>
<dbReference type="EMBL" id="JACXAH010000011">
    <property type="protein sequence ID" value="MBD1372518.1"/>
    <property type="molecule type" value="Genomic_DNA"/>
</dbReference>
<evidence type="ECO:0000313" key="6">
    <source>
        <dbReference type="EMBL" id="MBD1372518.1"/>
    </source>
</evidence>
<dbReference type="InterPro" id="IPR050188">
    <property type="entry name" value="RluA_PseudoU_synthase"/>
</dbReference>
<feature type="active site" evidence="3">
    <location>
        <position position="138"/>
    </location>
</feature>
<dbReference type="Gene3D" id="3.30.2350.10">
    <property type="entry name" value="Pseudouridine synthase"/>
    <property type="match status" value="1"/>
</dbReference>
<dbReference type="GO" id="GO:0009982">
    <property type="term" value="F:pseudouridine synthase activity"/>
    <property type="evidence" value="ECO:0007669"/>
    <property type="project" value="InterPro"/>
</dbReference>
<organism evidence="6 7">
    <name type="scientific">Polycladospora coralii</name>
    <dbReference type="NCBI Taxonomy" id="2771432"/>
    <lineage>
        <taxon>Bacteria</taxon>
        <taxon>Bacillati</taxon>
        <taxon>Bacillota</taxon>
        <taxon>Bacilli</taxon>
        <taxon>Bacillales</taxon>
        <taxon>Thermoactinomycetaceae</taxon>
        <taxon>Polycladospora</taxon>
    </lineage>
</organism>
<dbReference type="RefSeq" id="WP_191140445.1">
    <property type="nucleotide sequence ID" value="NZ_JACXAG020000006.1"/>
</dbReference>
<dbReference type="InterPro" id="IPR006224">
    <property type="entry name" value="PsdUridine_synth_RluA-like_CS"/>
</dbReference>
<dbReference type="SUPFAM" id="SSF55120">
    <property type="entry name" value="Pseudouridine synthase"/>
    <property type="match status" value="1"/>
</dbReference>
<dbReference type="PROSITE" id="PS01129">
    <property type="entry name" value="PSI_RLU"/>
    <property type="match status" value="1"/>
</dbReference>
<dbReference type="GO" id="GO:0000455">
    <property type="term" value="P:enzyme-directed rRNA pseudouridine synthesis"/>
    <property type="evidence" value="ECO:0007669"/>
    <property type="project" value="TreeGrafter"/>
</dbReference>
<dbReference type="EC" id="5.4.99.-" evidence="4"/>
<evidence type="ECO:0000259" key="5">
    <source>
        <dbReference type="Pfam" id="PF00849"/>
    </source>
</evidence>
<reference evidence="6" key="1">
    <citation type="submission" date="2020-09" db="EMBL/GenBank/DDBJ databases">
        <title>A novel bacterium of genus Hazenella, isolated from South China Sea.</title>
        <authorList>
            <person name="Huang H."/>
            <person name="Mo K."/>
            <person name="Hu Y."/>
        </authorList>
    </citation>
    <scope>NUCLEOTIDE SEQUENCE</scope>
    <source>
        <strain evidence="6">IB182357</strain>
    </source>
</reference>
<dbReference type="PANTHER" id="PTHR21600">
    <property type="entry name" value="MITOCHONDRIAL RNA PSEUDOURIDINE SYNTHASE"/>
    <property type="match status" value="1"/>
</dbReference>
<evidence type="ECO:0000313" key="7">
    <source>
        <dbReference type="Proteomes" id="UP000661691"/>
    </source>
</evidence>
<evidence type="ECO:0000256" key="2">
    <source>
        <dbReference type="ARBA" id="ARBA00010876"/>
    </source>
</evidence>
<comment type="similarity">
    <text evidence="2 4">Belongs to the pseudouridine synthase RluA family.</text>
</comment>
<dbReference type="InterPro" id="IPR020103">
    <property type="entry name" value="PsdUridine_synth_cat_dom_sf"/>
</dbReference>
<keyword evidence="7" id="KW-1185">Reference proteome</keyword>
<dbReference type="AlphaFoldDB" id="A0A926N9Z3"/>
<gene>
    <name evidence="6" type="ORF">IC620_09145</name>
</gene>
<dbReference type="CDD" id="cd02869">
    <property type="entry name" value="PseudoU_synth_RluA_like"/>
    <property type="match status" value="1"/>
</dbReference>
<dbReference type="InterPro" id="IPR006145">
    <property type="entry name" value="PsdUridine_synth_RsuA/RluA"/>
</dbReference>
<dbReference type="Proteomes" id="UP000661691">
    <property type="component" value="Unassembled WGS sequence"/>
</dbReference>
<keyword evidence="4" id="KW-0413">Isomerase</keyword>
<comment type="function">
    <text evidence="4">Responsible for synthesis of pseudouridine from uracil.</text>
</comment>
<dbReference type="InterPro" id="IPR006225">
    <property type="entry name" value="PsdUridine_synth_RluC/D"/>
</dbReference>
<feature type="domain" description="Pseudouridine synthase RsuA/RluA-like" evidence="5">
    <location>
        <begin position="91"/>
        <end position="242"/>
    </location>
</feature>